<evidence type="ECO:0000259" key="2">
    <source>
        <dbReference type="PROSITE" id="PS50106"/>
    </source>
</evidence>
<evidence type="ECO:0000256" key="1">
    <source>
        <dbReference type="SAM" id="MobiDB-lite"/>
    </source>
</evidence>
<evidence type="ECO:0000313" key="4">
    <source>
        <dbReference type="Proteomes" id="UP001381693"/>
    </source>
</evidence>
<feature type="compositionally biased region" description="Low complexity" evidence="1">
    <location>
        <begin position="296"/>
        <end position="308"/>
    </location>
</feature>
<keyword evidence="3" id="KW-0012">Acyltransferase</keyword>
<dbReference type="EC" id="2.3.2.27" evidence="3"/>
<dbReference type="GO" id="GO:0061630">
    <property type="term" value="F:ubiquitin protein ligase activity"/>
    <property type="evidence" value="ECO:0007669"/>
    <property type="project" value="UniProtKB-EC"/>
</dbReference>
<feature type="domain" description="PDZ" evidence="2">
    <location>
        <begin position="553"/>
        <end position="636"/>
    </location>
</feature>
<comment type="caution">
    <text evidence="3">The sequence shown here is derived from an EMBL/GenBank/DDBJ whole genome shotgun (WGS) entry which is preliminary data.</text>
</comment>
<proteinExistence type="predicted"/>
<dbReference type="InterPro" id="IPR051342">
    <property type="entry name" value="PDZ_scaffold"/>
</dbReference>
<dbReference type="InterPro" id="IPR036034">
    <property type="entry name" value="PDZ_sf"/>
</dbReference>
<protein>
    <submittedName>
        <fullName evidence="3">PDZ domain binding</fullName>
        <ecNumber evidence="3">2.3.2.27</ecNumber>
    </submittedName>
</protein>
<dbReference type="PANTHER" id="PTHR19964">
    <property type="entry name" value="MULTIPLE PDZ DOMAIN PROTEIN"/>
    <property type="match status" value="1"/>
</dbReference>
<evidence type="ECO:0000313" key="3">
    <source>
        <dbReference type="EMBL" id="KAK7085129.1"/>
    </source>
</evidence>
<feature type="domain" description="PDZ" evidence="2">
    <location>
        <begin position="437"/>
        <end position="523"/>
    </location>
</feature>
<dbReference type="Pfam" id="PF00595">
    <property type="entry name" value="PDZ"/>
    <property type="match status" value="4"/>
</dbReference>
<keyword evidence="3" id="KW-0808">Transferase</keyword>
<dbReference type="SMART" id="SM00228">
    <property type="entry name" value="PDZ"/>
    <property type="match status" value="4"/>
</dbReference>
<dbReference type="PROSITE" id="PS50106">
    <property type="entry name" value="PDZ"/>
    <property type="match status" value="4"/>
</dbReference>
<feature type="domain" description="PDZ" evidence="2">
    <location>
        <begin position="44"/>
        <end position="130"/>
    </location>
</feature>
<feature type="domain" description="PDZ" evidence="2">
    <location>
        <begin position="149"/>
        <end position="231"/>
    </location>
</feature>
<dbReference type="Proteomes" id="UP001381693">
    <property type="component" value="Unassembled WGS sequence"/>
</dbReference>
<dbReference type="EMBL" id="JAXCGZ010001896">
    <property type="protein sequence ID" value="KAK7085129.1"/>
    <property type="molecule type" value="Genomic_DNA"/>
</dbReference>
<dbReference type="SUPFAM" id="SSF50156">
    <property type="entry name" value="PDZ domain-like"/>
    <property type="match status" value="4"/>
</dbReference>
<organism evidence="3 4">
    <name type="scientific">Halocaridina rubra</name>
    <name type="common">Hawaiian red shrimp</name>
    <dbReference type="NCBI Taxonomy" id="373956"/>
    <lineage>
        <taxon>Eukaryota</taxon>
        <taxon>Metazoa</taxon>
        <taxon>Ecdysozoa</taxon>
        <taxon>Arthropoda</taxon>
        <taxon>Crustacea</taxon>
        <taxon>Multicrustacea</taxon>
        <taxon>Malacostraca</taxon>
        <taxon>Eumalacostraca</taxon>
        <taxon>Eucarida</taxon>
        <taxon>Decapoda</taxon>
        <taxon>Pleocyemata</taxon>
        <taxon>Caridea</taxon>
        <taxon>Atyoidea</taxon>
        <taxon>Atyidae</taxon>
        <taxon>Halocaridina</taxon>
    </lineage>
</organism>
<gene>
    <name evidence="3" type="primary">LNX2_1</name>
    <name evidence="3" type="ORF">SK128_019214</name>
</gene>
<sequence length="644" mass="70208">MVGVYEVGRWGWTVKNNLSDKTTKTLNIHVISDGITRLPILEGEISHIEIPRGNRILGLTIVGGSDTPLRCVVVQEVFPDGLVAQDGRLQPGDQIIEVDGVDMTSATHYEVCQALRKPQPVLRLGVYRERIQSNASPKTPNNQHGEMIAVTLCKESSRQLGLKLSGRCTEPGIFIMEVLRGSVAAQDGRLHAHDRILAINGHDVRYARLDQASQLIQKSHIHVSLIVSRGSILSYAQSTETSDFSTEAFHGSSNHWREEVNHETEFPNVAEHRQTSHSAYGVLDYVKFGSCESLSDPSVASSMLSSPSNYLPSENERAGHGDSRGDSPTTPSPGYYTSDTDDMDPHQQGYHHHQQHPETLYPQEHATPPDTVNLPSRSPTESTKREQEARSLSRASHESNIYSSTAKKVFSPAEDLDFVSGLLRTTNVQSAQLQQKNVRIKKGINENLGMRIGGGIGSNEGDTPIYIANINLQGPVGKCRSIKKGDVLLSVNGRSLLGLTHSQAVALLKATAELASVALSLLDGPETSTGATNFVPSWLYWQKLPRTLHMSKTVILHRQHGASLGFSIVGGADPQRGQAEPIHVLFVVQSSPASLDGKLRCGDRLLSVDGQSLEYIHHSAAVSLLKQAGETVHLEVVSWLGTEL</sequence>
<keyword evidence="4" id="KW-1185">Reference proteome</keyword>
<feature type="region of interest" description="Disordered" evidence="1">
    <location>
        <begin position="296"/>
        <end position="399"/>
    </location>
</feature>
<feature type="compositionally biased region" description="Basic and acidic residues" evidence="1">
    <location>
        <begin position="382"/>
        <end position="397"/>
    </location>
</feature>
<feature type="compositionally biased region" description="Basic and acidic residues" evidence="1">
    <location>
        <begin position="314"/>
        <end position="325"/>
    </location>
</feature>
<name>A0AAN8XVK1_HALRR</name>
<accession>A0AAN8XVK1</accession>
<dbReference type="Gene3D" id="2.30.42.10">
    <property type="match status" value="4"/>
</dbReference>
<reference evidence="3 4" key="1">
    <citation type="submission" date="2023-11" db="EMBL/GenBank/DDBJ databases">
        <title>Halocaridina rubra genome assembly.</title>
        <authorList>
            <person name="Smith C."/>
        </authorList>
    </citation>
    <scope>NUCLEOTIDE SEQUENCE [LARGE SCALE GENOMIC DNA]</scope>
    <source>
        <strain evidence="3">EP-1</strain>
        <tissue evidence="3">Whole</tissue>
    </source>
</reference>
<dbReference type="PANTHER" id="PTHR19964:SF84">
    <property type="entry name" value="LIGAND OF NUMB PROTEIN X 2-LIKE ISOFORM X1"/>
    <property type="match status" value="1"/>
</dbReference>
<dbReference type="AlphaFoldDB" id="A0AAN8XVK1"/>
<dbReference type="InterPro" id="IPR001478">
    <property type="entry name" value="PDZ"/>
</dbReference>